<keyword evidence="1" id="KW-0732">Signal</keyword>
<gene>
    <name evidence="2" type="ORF">BXY75_1456</name>
</gene>
<evidence type="ECO:0000313" key="2">
    <source>
        <dbReference type="EMBL" id="RMA64580.1"/>
    </source>
</evidence>
<keyword evidence="3" id="KW-1185">Reference proteome</keyword>
<dbReference type="AlphaFoldDB" id="A0A3L9YXL9"/>
<dbReference type="OrthoDB" id="1416612at2"/>
<dbReference type="InterPro" id="IPR032638">
    <property type="entry name" value="Porin_5"/>
</dbReference>
<reference evidence="2 3" key="1">
    <citation type="submission" date="2018-10" db="EMBL/GenBank/DDBJ databases">
        <title>Genomic Encyclopedia of Archaeal and Bacterial Type Strains, Phase II (KMG-II): from individual species to whole genera.</title>
        <authorList>
            <person name="Goeker M."/>
        </authorList>
    </citation>
    <scope>NUCLEOTIDE SEQUENCE [LARGE SCALE GENOMIC DNA]</scope>
    <source>
        <strain evidence="2 3">DSM 23424</strain>
    </source>
</reference>
<organism evidence="2 3">
    <name type="scientific">Ulvibacter antarcticus</name>
    <dbReference type="NCBI Taxonomy" id="442714"/>
    <lineage>
        <taxon>Bacteria</taxon>
        <taxon>Pseudomonadati</taxon>
        <taxon>Bacteroidota</taxon>
        <taxon>Flavobacteriia</taxon>
        <taxon>Flavobacteriales</taxon>
        <taxon>Flavobacteriaceae</taxon>
        <taxon>Ulvibacter</taxon>
    </lineage>
</organism>
<dbReference type="Pfam" id="PF16930">
    <property type="entry name" value="Porin_5"/>
    <property type="match status" value="2"/>
</dbReference>
<dbReference type="Proteomes" id="UP000271339">
    <property type="component" value="Unassembled WGS sequence"/>
</dbReference>
<evidence type="ECO:0000256" key="1">
    <source>
        <dbReference type="SAM" id="SignalP"/>
    </source>
</evidence>
<dbReference type="RefSeq" id="WP_147437248.1">
    <property type="nucleotide sequence ID" value="NZ_REFC01000012.1"/>
</dbReference>
<accession>A0A3L9YXL9</accession>
<name>A0A3L9YXL9_9FLAO</name>
<comment type="caution">
    <text evidence="2">The sequence shown here is derived from an EMBL/GenBank/DDBJ whole genome shotgun (WGS) entry which is preliminary data.</text>
</comment>
<dbReference type="SUPFAM" id="SSF56935">
    <property type="entry name" value="Porins"/>
    <property type="match status" value="1"/>
</dbReference>
<proteinExistence type="predicted"/>
<sequence length="375" mass="42978">MKKRTYALIALLFPLMLFAQKDSIASKLSVSGDFRFRVEQDWDSRKSDGSFRDDRTRLRYRARFGASYQFKEWVSFGARIRTGDPKKQQDPQLTLGDEFNSLPIAFEKIYAQFKYDWFSAWLGKNNFPFEKQNELFWSDNVFPEGIAIRGKWKLDNAVVESIQLNGGHFVVNANGGGLDTDGYFEGFQLVTSHFDNRLKLYPAIYYFNDIPDIPDGNATTTLDYVIFHAGTSVEVLKKPSTSVSLDYYQNLEDYTANDSIPKILKDQKTGLVGSISVGKLKKKNDWAVQLTYVNLERYAAVDFFAQNDWARWDYSSQGSADGRLTNFKGFELSAGYNLDANMNLKLRYFNVDQLIPVGSFSETNSRVRLDFNIGF</sequence>
<protein>
    <submittedName>
        <fullName evidence="2">Putative porin</fullName>
    </submittedName>
</protein>
<dbReference type="EMBL" id="REFC01000012">
    <property type="protein sequence ID" value="RMA64580.1"/>
    <property type="molecule type" value="Genomic_DNA"/>
</dbReference>
<feature type="chain" id="PRO_5017992819" evidence="1">
    <location>
        <begin position="20"/>
        <end position="375"/>
    </location>
</feature>
<evidence type="ECO:0000313" key="3">
    <source>
        <dbReference type="Proteomes" id="UP000271339"/>
    </source>
</evidence>
<feature type="signal peptide" evidence="1">
    <location>
        <begin position="1"/>
        <end position="19"/>
    </location>
</feature>